<reference evidence="3" key="1">
    <citation type="journal article" date="2010" name="PLoS ONE">
        <title>The complete genome sequence of Cupriavidus metallidurans strain CH34, a master survivalist in harsh and anthropogenic environments.</title>
        <authorList>
            <person name="Janssen P.J."/>
            <person name="Van Houdt R."/>
            <person name="Moors H."/>
            <person name="Monsieurs P."/>
            <person name="Morin N."/>
            <person name="Michaux A."/>
            <person name="Benotmane M.A."/>
            <person name="Leys N."/>
            <person name="Vallaeys T."/>
            <person name="Lapidus A."/>
            <person name="Monchy S."/>
            <person name="Medigue C."/>
            <person name="Taghavi S."/>
            <person name="McCorkle S."/>
            <person name="Dunn J."/>
            <person name="van der Lelie D."/>
            <person name="Mergeay M."/>
        </authorList>
    </citation>
    <scope>NUCLEOTIDE SEQUENCE [LARGE SCALE GENOMIC DNA]</scope>
    <source>
        <strain evidence="3">ATCC 43123 / DSM 2839 / NBRC 102507 / CH34</strain>
    </source>
</reference>
<evidence type="ECO:0000313" key="2">
    <source>
        <dbReference type="EMBL" id="ABF11357.1"/>
    </source>
</evidence>
<protein>
    <submittedName>
        <fullName evidence="2">Uncharacterized protein</fullName>
    </submittedName>
</protein>
<accession>Q1LER9</accession>
<dbReference type="Proteomes" id="UP000002429">
    <property type="component" value="Plasmid megaplasmid"/>
</dbReference>
<evidence type="ECO:0000256" key="1">
    <source>
        <dbReference type="SAM" id="MobiDB-lite"/>
    </source>
</evidence>
<dbReference type="KEGG" id="rme:Rmet_4492"/>
<sequence>MRPLPSSLLLAILRRIPAPSGLLPRILSLPRIVFDLLLAPVLMTVSVLASLLLPIQAHAQAAGGAVVDYAYQRTMSRIVAGSAAGLQMSSPTTMNIINAGKVVGSFAVTEKRLIDLATLAKYARASTVPGIIALAGTELLAYGLEKCADGTWCTREANKPNGSNVDWGSTGWMTAGGASCTSYSCSAEAACRAAPNIANGKYPLLKYIVLNGGTQAYCYSRNAADNPLSEGGWGLIQRQSSYVDPPGSLVPASDANIETAWKGAFQAKPFLQEKVWGFEDQSTQNQQWADALAQLAAVAAPSTVTVADPTTSTTTPTGTTKVDRSCTYAASANADAGSQKDKPASVGVTCTTTTTAPDGTVTQQTTKTDASPQGGQTVPQKVDIDTCGLPGKPACKIDETGTKAQSDVDTALQQRSSDMDSRLSITQQAANDSLSEVERKHDSVHIFTLFNVFPTFASEQCENPTVPGVVGGSLPVDICTYYYMLKDVMGFGVALFVLIDSVQVVREAVKV</sequence>
<gene>
    <name evidence="2" type="ordered locus">Rmet_4492</name>
</gene>
<organism evidence="2 3">
    <name type="scientific">Cupriavidus metallidurans (strain ATCC 43123 / DSM 2839 / NBRC 102507 / CH34)</name>
    <name type="common">Ralstonia metallidurans</name>
    <dbReference type="NCBI Taxonomy" id="266264"/>
    <lineage>
        <taxon>Bacteria</taxon>
        <taxon>Pseudomonadati</taxon>
        <taxon>Pseudomonadota</taxon>
        <taxon>Betaproteobacteria</taxon>
        <taxon>Burkholderiales</taxon>
        <taxon>Burkholderiaceae</taxon>
        <taxon>Cupriavidus</taxon>
    </lineage>
</organism>
<geneLocation type="plasmid" evidence="2 3">
    <name>megaplasmid</name>
</geneLocation>
<dbReference type="AlphaFoldDB" id="Q1LER9"/>
<feature type="region of interest" description="Disordered" evidence="1">
    <location>
        <begin position="352"/>
        <end position="381"/>
    </location>
</feature>
<keyword evidence="2" id="KW-0614">Plasmid</keyword>
<evidence type="ECO:0000313" key="3">
    <source>
        <dbReference type="Proteomes" id="UP000002429"/>
    </source>
</evidence>
<keyword evidence="3" id="KW-1185">Reference proteome</keyword>
<proteinExistence type="predicted"/>
<dbReference type="EMBL" id="CP000353">
    <property type="protein sequence ID" value="ABF11357.1"/>
    <property type="molecule type" value="Genomic_DNA"/>
</dbReference>
<feature type="compositionally biased region" description="Low complexity" evidence="1">
    <location>
        <begin position="352"/>
        <end position="366"/>
    </location>
</feature>
<feature type="compositionally biased region" description="Polar residues" evidence="1">
    <location>
        <begin position="367"/>
        <end position="379"/>
    </location>
</feature>
<dbReference type="HOGENOM" id="CLU_533025_0_0_4"/>
<name>Q1LER9_CUPMC</name>